<sequence>MGKERRLVRIFFNTYYTDVAEAVLKELKSLGYEVKATNSRVVPELYYVEINVGNTDPRDVAEKVRALLEDTREKHRGLVFGIKVYSIDTSSS</sequence>
<dbReference type="RefSeq" id="WP_055408805.1">
    <property type="nucleotide sequence ID" value="NZ_CP013011.1"/>
</dbReference>
<organism evidence="1 3">
    <name type="scientific">Pyrodictium delaneyi</name>
    <dbReference type="NCBI Taxonomy" id="1273541"/>
    <lineage>
        <taxon>Archaea</taxon>
        <taxon>Thermoproteota</taxon>
        <taxon>Thermoprotei</taxon>
        <taxon>Desulfurococcales</taxon>
        <taxon>Pyrodictiaceae</taxon>
        <taxon>Pyrodictium</taxon>
    </lineage>
</organism>
<dbReference type="GeneID" id="26099363"/>
<proteinExistence type="predicted"/>
<reference evidence="1 3" key="1">
    <citation type="submission" date="2015-10" db="EMBL/GenBank/DDBJ databases">
        <title>Complete genome sequence of hyperthermophilic archaeon Pyrodictium delaneyi Su06.</title>
        <authorList>
            <person name="Jung J.-H."/>
            <person name="Lin J."/>
            <person name="Holden J.F."/>
            <person name="Park C.-S."/>
        </authorList>
    </citation>
    <scope>NUCLEOTIDE SEQUENCE [LARGE SCALE GENOMIC DNA]</scope>
    <source>
        <strain evidence="1 3">Su06</strain>
    </source>
</reference>
<dbReference type="EMBL" id="CP013011">
    <property type="protein sequence ID" value="ALL01071.1"/>
    <property type="molecule type" value="Genomic_DNA"/>
</dbReference>
<evidence type="ECO:0000313" key="4">
    <source>
        <dbReference type="Proteomes" id="UP000196694"/>
    </source>
</evidence>
<dbReference type="KEGG" id="pdl:Pyrde_1023"/>
<dbReference type="Proteomes" id="UP000058613">
    <property type="component" value="Chromosome"/>
</dbReference>
<gene>
    <name evidence="2" type="ORF">Pdsh_00525</name>
    <name evidence="1" type="ORF">Pyrde_1023</name>
</gene>
<dbReference type="Proteomes" id="UP000196694">
    <property type="component" value="Unassembled WGS sequence"/>
</dbReference>
<evidence type="ECO:0000313" key="1">
    <source>
        <dbReference type="EMBL" id="ALL01071.1"/>
    </source>
</evidence>
<keyword evidence="4" id="KW-1185">Reference proteome</keyword>
<evidence type="ECO:0000313" key="2">
    <source>
        <dbReference type="EMBL" id="OWJ55342.1"/>
    </source>
</evidence>
<dbReference type="EMBL" id="NCQP01000001">
    <property type="protein sequence ID" value="OWJ55342.1"/>
    <property type="molecule type" value="Genomic_DNA"/>
</dbReference>
<name>A0A0P0N2D3_9CREN</name>
<dbReference type="AlphaFoldDB" id="A0A0P0N2D3"/>
<accession>A0A0P0N2D3</accession>
<reference evidence="2 4" key="2">
    <citation type="submission" date="2017-05" db="EMBL/GenBank/DDBJ databases">
        <title>The draft genome of the hyperthermophilic archaeon 'Pyrodictium delaneyi strain Hulk', an iron and nitrate reducer, reveals the capacity for sulfate reduction.</title>
        <authorList>
            <person name="Demey L.M."/>
            <person name="Miller C."/>
            <person name="Manzella M."/>
            <person name="Reguera G."/>
            <person name="Kashefi K."/>
        </authorList>
    </citation>
    <scope>NUCLEOTIDE SEQUENCE [LARGE SCALE GENOMIC DNA]</scope>
    <source>
        <strain evidence="2 4">Hulk</strain>
    </source>
</reference>
<dbReference type="OrthoDB" id="15379at2157"/>
<evidence type="ECO:0000313" key="3">
    <source>
        <dbReference type="Proteomes" id="UP000058613"/>
    </source>
</evidence>
<protein>
    <submittedName>
        <fullName evidence="1">Uncharacterized protein</fullName>
    </submittedName>
</protein>